<keyword evidence="7" id="KW-1015">Disulfide bond</keyword>
<keyword evidence="6 9" id="KW-0732">Signal</keyword>
<feature type="signal peptide" evidence="9">
    <location>
        <begin position="1"/>
        <end position="15"/>
    </location>
</feature>
<reference evidence="11" key="1">
    <citation type="submission" date="2025-08" db="UniProtKB">
        <authorList>
            <consortium name="RefSeq"/>
        </authorList>
    </citation>
    <scope>IDENTIFICATION</scope>
    <source>
        <strain evidence="11">USDA-PBARC FA_bdor</strain>
        <tissue evidence="11">Whole organism</tissue>
    </source>
</reference>
<proteinExistence type="inferred from homology"/>
<sequence length="234" mass="26634">MYLFIILAVIATAQGTIYSPEMKDHLLSEMLLRDIIDRMGNELVDAADSYVDYQDQSRVTDDYDKAKEIPGEMPIDYEGIETLNPNPSIRDQEYLRHSTLNSHQRLNDNGDNRHRVQLAGLKGVKDEKNENTLPAYCTPPNPCPIGYTDQNHCIEDFENTAAFSRDYQSAQDCMCDTEHMIDCSNDSEINRGLTNDQIQNSEFQQIVEQFQEANPFLRGEKLPIAAKKGIHVIS</sequence>
<keyword evidence="5" id="KW-0964">Secreted</keyword>
<evidence type="ECO:0000256" key="5">
    <source>
        <dbReference type="ARBA" id="ARBA00022525"/>
    </source>
</evidence>
<comment type="subcellular location">
    <subcellularLocation>
        <location evidence="1">Secreted</location>
    </subcellularLocation>
</comment>
<organism evidence="10 11">
    <name type="scientific">Fopius arisanus</name>
    <dbReference type="NCBI Taxonomy" id="64838"/>
    <lineage>
        <taxon>Eukaryota</taxon>
        <taxon>Metazoa</taxon>
        <taxon>Ecdysozoa</taxon>
        <taxon>Arthropoda</taxon>
        <taxon>Hexapoda</taxon>
        <taxon>Insecta</taxon>
        <taxon>Pterygota</taxon>
        <taxon>Neoptera</taxon>
        <taxon>Endopterygota</taxon>
        <taxon>Hymenoptera</taxon>
        <taxon>Apocrita</taxon>
        <taxon>Ichneumonoidea</taxon>
        <taxon>Braconidae</taxon>
        <taxon>Opiinae</taxon>
        <taxon>Fopius</taxon>
    </lineage>
</organism>
<dbReference type="CTD" id="40644"/>
<dbReference type="AlphaFoldDB" id="A0A9R1TL98"/>
<dbReference type="GO" id="GO:0046883">
    <property type="term" value="P:regulation of hormone secretion"/>
    <property type="evidence" value="ECO:0007669"/>
    <property type="project" value="TreeGrafter"/>
</dbReference>
<gene>
    <name evidence="11" type="primary">7B2</name>
</gene>
<dbReference type="PANTHER" id="PTHR12738">
    <property type="entry name" value="NEUROENDOCRINE PROTEIN 7B2"/>
    <property type="match status" value="1"/>
</dbReference>
<name>A0A9R1TL98_9HYME</name>
<dbReference type="GO" id="GO:0007218">
    <property type="term" value="P:neuropeptide signaling pathway"/>
    <property type="evidence" value="ECO:0007669"/>
    <property type="project" value="InterPro"/>
</dbReference>
<dbReference type="RefSeq" id="XP_011311220.1">
    <property type="nucleotide sequence ID" value="XM_011312918.1"/>
</dbReference>
<accession>A0A9R1TL98</accession>
<evidence type="ECO:0000256" key="9">
    <source>
        <dbReference type="SAM" id="SignalP"/>
    </source>
</evidence>
<dbReference type="GO" id="GO:0005576">
    <property type="term" value="C:extracellular region"/>
    <property type="evidence" value="ECO:0007669"/>
    <property type="project" value="UniProtKB-SubCell"/>
</dbReference>
<evidence type="ECO:0000256" key="4">
    <source>
        <dbReference type="ARBA" id="ARBA00022448"/>
    </source>
</evidence>
<evidence type="ECO:0000256" key="8">
    <source>
        <dbReference type="ARBA" id="ARBA00023186"/>
    </source>
</evidence>
<dbReference type="Pfam" id="PF05281">
    <property type="entry name" value="Secretogranin_V"/>
    <property type="match status" value="1"/>
</dbReference>
<comment type="similarity">
    <text evidence="2">Belongs to the 7B2 family.</text>
</comment>
<evidence type="ECO:0000313" key="11">
    <source>
        <dbReference type="RefSeq" id="XP_011311220.1"/>
    </source>
</evidence>
<keyword evidence="8" id="KW-0143">Chaperone</keyword>
<keyword evidence="10" id="KW-1185">Reference proteome</keyword>
<evidence type="ECO:0000256" key="7">
    <source>
        <dbReference type="ARBA" id="ARBA00023157"/>
    </source>
</evidence>
<dbReference type="InterPro" id="IPR007945">
    <property type="entry name" value="Secretogranin_V"/>
</dbReference>
<dbReference type="Proteomes" id="UP000694866">
    <property type="component" value="Unplaced"/>
</dbReference>
<evidence type="ECO:0000256" key="6">
    <source>
        <dbReference type="ARBA" id="ARBA00022729"/>
    </source>
</evidence>
<evidence type="ECO:0000256" key="3">
    <source>
        <dbReference type="ARBA" id="ARBA00019589"/>
    </source>
</evidence>
<keyword evidence="4" id="KW-0813">Transport</keyword>
<protein>
    <recommendedName>
        <fullName evidence="3">Neuroendocrine protein 7B2</fullName>
    </recommendedName>
</protein>
<dbReference type="GO" id="GO:0030141">
    <property type="term" value="C:secretory granule"/>
    <property type="evidence" value="ECO:0007669"/>
    <property type="project" value="InterPro"/>
</dbReference>
<dbReference type="PANTHER" id="PTHR12738:SF0">
    <property type="entry name" value="NEUROENDOCRINE PROTEIN 7B2"/>
    <property type="match status" value="1"/>
</dbReference>
<evidence type="ECO:0000256" key="1">
    <source>
        <dbReference type="ARBA" id="ARBA00004613"/>
    </source>
</evidence>
<feature type="chain" id="PRO_5040276865" description="Neuroendocrine protein 7B2" evidence="9">
    <location>
        <begin position="16"/>
        <end position="234"/>
    </location>
</feature>
<evidence type="ECO:0000256" key="2">
    <source>
        <dbReference type="ARBA" id="ARBA00006348"/>
    </source>
</evidence>
<dbReference type="GeneID" id="105271389"/>
<dbReference type="KEGG" id="fas:105271389"/>
<dbReference type="GO" id="GO:0030234">
    <property type="term" value="F:enzyme regulator activity"/>
    <property type="evidence" value="ECO:0007669"/>
    <property type="project" value="TreeGrafter"/>
</dbReference>
<evidence type="ECO:0000313" key="10">
    <source>
        <dbReference type="Proteomes" id="UP000694866"/>
    </source>
</evidence>